<evidence type="ECO:0000256" key="2">
    <source>
        <dbReference type="ARBA" id="ARBA00009614"/>
    </source>
</evidence>
<dbReference type="Proteomes" id="UP001396334">
    <property type="component" value="Unassembled WGS sequence"/>
</dbReference>
<feature type="signal peptide" evidence="9">
    <location>
        <begin position="1"/>
        <end position="22"/>
    </location>
</feature>
<keyword evidence="12" id="KW-1185">Reference proteome</keyword>
<dbReference type="InterPro" id="IPR036365">
    <property type="entry name" value="PGBD-like_sf"/>
</dbReference>
<evidence type="ECO:0000256" key="3">
    <source>
        <dbReference type="ARBA" id="ARBA00022622"/>
    </source>
</evidence>
<comment type="similarity">
    <text evidence="2">Belongs to the peptidase M10A family. Matrix metalloproteinases (MMPs) subfamily.</text>
</comment>
<sequence length="279" mass="31607">MADKLFGAFLILLVLLPFEINSQEFKSFQNLEGAQKGDIINGLNQVKQYLKTYGYYHPDIEHTLDDLFDDPLESALKAFQGYLGIDVTGKIDSDTIGAMLTPRCGVPDHLVSNYNFPGGRFKWTKRSLTWRVQNSVNVFSEDELSPVLTTAFKSWADVSPLKFAKAQKGGRSDIRIGFFRKDHGDGNPFKDDEFAHAYYPQVGWLHFNSKWNWTFDPSGEDGKNKVDVQSISVREIGHLVGLNHSDLKSAVMYAYYSRGTTKRELTEDDKDGIQALYPK</sequence>
<protein>
    <recommendedName>
        <fullName evidence="10">Peptidase metallopeptidase domain-containing protein</fullName>
    </recommendedName>
</protein>
<evidence type="ECO:0000256" key="9">
    <source>
        <dbReference type="SAM" id="SignalP"/>
    </source>
</evidence>
<evidence type="ECO:0000256" key="1">
    <source>
        <dbReference type="ARBA" id="ARBA00004471"/>
    </source>
</evidence>
<proteinExistence type="inferred from homology"/>
<dbReference type="SUPFAM" id="SSF55486">
    <property type="entry name" value="Metalloproteases ('zincins'), catalytic domain"/>
    <property type="match status" value="1"/>
</dbReference>
<comment type="subcellular location">
    <subcellularLocation>
        <location evidence="1">Cell membrane</location>
        <topology evidence="1">Lipid-anchor</topology>
        <topology evidence="1">GPI-anchor</topology>
        <orientation evidence="1">Extracellular side</orientation>
    </subcellularLocation>
</comment>
<dbReference type="Pfam" id="PF00413">
    <property type="entry name" value="Peptidase_M10"/>
    <property type="match status" value="1"/>
</dbReference>
<evidence type="ECO:0000256" key="5">
    <source>
        <dbReference type="ARBA" id="ARBA00022723"/>
    </source>
</evidence>
<dbReference type="InterPro" id="IPR021190">
    <property type="entry name" value="Pept_M10A"/>
</dbReference>
<keyword evidence="3" id="KW-0336">GPI-anchor</keyword>
<dbReference type="InterPro" id="IPR001818">
    <property type="entry name" value="Pept_M10_metallopeptidase"/>
</dbReference>
<dbReference type="InterPro" id="IPR002477">
    <property type="entry name" value="Peptidoglycan-bd-like"/>
</dbReference>
<keyword evidence="3" id="KW-0449">Lipoprotein</keyword>
<evidence type="ECO:0000313" key="11">
    <source>
        <dbReference type="EMBL" id="KAK9040386.1"/>
    </source>
</evidence>
<evidence type="ECO:0000313" key="12">
    <source>
        <dbReference type="Proteomes" id="UP001396334"/>
    </source>
</evidence>
<dbReference type="PRINTS" id="PR00138">
    <property type="entry name" value="MATRIXIN"/>
</dbReference>
<keyword evidence="3" id="KW-0472">Membrane</keyword>
<dbReference type="SUPFAM" id="SSF47090">
    <property type="entry name" value="PGBD-like"/>
    <property type="match status" value="1"/>
</dbReference>
<dbReference type="SMART" id="SM00235">
    <property type="entry name" value="ZnMc"/>
    <property type="match status" value="1"/>
</dbReference>
<accession>A0ABR2TSP7</accession>
<keyword evidence="9" id="KW-0732">Signal</keyword>
<dbReference type="PANTHER" id="PTHR10201">
    <property type="entry name" value="MATRIX METALLOPROTEINASE"/>
    <property type="match status" value="1"/>
</dbReference>
<keyword evidence="8" id="KW-0482">Metalloprotease</keyword>
<evidence type="ECO:0000259" key="10">
    <source>
        <dbReference type="SMART" id="SM00235"/>
    </source>
</evidence>
<dbReference type="PANTHER" id="PTHR10201:SF268">
    <property type="entry name" value="PEPTIDASE METALLOPEPTIDASE DOMAIN-CONTAINING PROTEIN"/>
    <property type="match status" value="1"/>
</dbReference>
<feature type="domain" description="Peptidase metallopeptidase" evidence="10">
    <location>
        <begin position="119"/>
        <end position="279"/>
    </location>
</feature>
<evidence type="ECO:0000256" key="8">
    <source>
        <dbReference type="ARBA" id="ARBA00023049"/>
    </source>
</evidence>
<dbReference type="CDD" id="cd04278">
    <property type="entry name" value="ZnMc_MMP"/>
    <property type="match status" value="1"/>
</dbReference>
<dbReference type="Gene3D" id="3.40.390.10">
    <property type="entry name" value="Collagenase (Catalytic Domain)"/>
    <property type="match status" value="1"/>
</dbReference>
<keyword evidence="5" id="KW-0479">Metal-binding</keyword>
<keyword evidence="4" id="KW-0645">Protease</keyword>
<keyword evidence="3" id="KW-0325">Glycoprotein</keyword>
<comment type="caution">
    <text evidence="11">The sequence shown here is derived from an EMBL/GenBank/DDBJ whole genome shotgun (WGS) entry which is preliminary data.</text>
</comment>
<keyword evidence="6" id="KW-0378">Hydrolase</keyword>
<dbReference type="InterPro" id="IPR024079">
    <property type="entry name" value="MetalloPept_cat_dom_sf"/>
</dbReference>
<dbReference type="InterPro" id="IPR006026">
    <property type="entry name" value="Peptidase_Metallo"/>
</dbReference>
<feature type="chain" id="PRO_5046971859" description="Peptidase metallopeptidase domain-containing protein" evidence="9">
    <location>
        <begin position="23"/>
        <end position="279"/>
    </location>
</feature>
<dbReference type="EMBL" id="JBBPBN010000004">
    <property type="protein sequence ID" value="KAK9040386.1"/>
    <property type="molecule type" value="Genomic_DNA"/>
</dbReference>
<evidence type="ECO:0000256" key="7">
    <source>
        <dbReference type="ARBA" id="ARBA00022833"/>
    </source>
</evidence>
<name>A0ABR2TSP7_9ROSI</name>
<dbReference type="Pfam" id="PF01471">
    <property type="entry name" value="PG_binding_1"/>
    <property type="match status" value="1"/>
</dbReference>
<evidence type="ECO:0000256" key="6">
    <source>
        <dbReference type="ARBA" id="ARBA00022801"/>
    </source>
</evidence>
<evidence type="ECO:0000256" key="4">
    <source>
        <dbReference type="ARBA" id="ARBA00022670"/>
    </source>
</evidence>
<dbReference type="InterPro" id="IPR033739">
    <property type="entry name" value="M10A_MMP"/>
</dbReference>
<gene>
    <name evidence="11" type="ORF">V6N11_015549</name>
</gene>
<organism evidence="11 12">
    <name type="scientific">Hibiscus sabdariffa</name>
    <name type="common">roselle</name>
    <dbReference type="NCBI Taxonomy" id="183260"/>
    <lineage>
        <taxon>Eukaryota</taxon>
        <taxon>Viridiplantae</taxon>
        <taxon>Streptophyta</taxon>
        <taxon>Embryophyta</taxon>
        <taxon>Tracheophyta</taxon>
        <taxon>Spermatophyta</taxon>
        <taxon>Magnoliopsida</taxon>
        <taxon>eudicotyledons</taxon>
        <taxon>Gunneridae</taxon>
        <taxon>Pentapetalae</taxon>
        <taxon>rosids</taxon>
        <taxon>malvids</taxon>
        <taxon>Malvales</taxon>
        <taxon>Malvaceae</taxon>
        <taxon>Malvoideae</taxon>
        <taxon>Hibiscus</taxon>
    </lineage>
</organism>
<reference evidence="11 12" key="1">
    <citation type="journal article" date="2024" name="G3 (Bethesda)">
        <title>Genome assembly of Hibiscus sabdariffa L. provides insights into metabolisms of medicinal natural products.</title>
        <authorList>
            <person name="Kim T."/>
        </authorList>
    </citation>
    <scope>NUCLEOTIDE SEQUENCE [LARGE SCALE GENOMIC DNA]</scope>
    <source>
        <strain evidence="11">TK-2024</strain>
        <tissue evidence="11">Old leaves</tissue>
    </source>
</reference>
<keyword evidence="7" id="KW-0862">Zinc</keyword>